<keyword evidence="2" id="KW-0812">Transmembrane</keyword>
<dbReference type="InterPro" id="IPR010982">
    <property type="entry name" value="Lambda_DNA-bd_dom_sf"/>
</dbReference>
<dbReference type="Pfam" id="PF01381">
    <property type="entry name" value="HTH_3"/>
    <property type="match status" value="1"/>
</dbReference>
<evidence type="ECO:0000313" key="5">
    <source>
        <dbReference type="EMBL" id="RGM49483.1"/>
    </source>
</evidence>
<accession>A0A2U2EIJ3</accession>
<dbReference type="RefSeq" id="WP_109257549.1">
    <property type="nucleotide sequence ID" value="NZ_DAWDGG010000014.1"/>
</dbReference>
<feature type="domain" description="HTH cro/C1-type" evidence="3">
    <location>
        <begin position="10"/>
        <end position="64"/>
    </location>
</feature>
<dbReference type="EMBL" id="QSTI01000011">
    <property type="protein sequence ID" value="RGM49483.1"/>
    <property type="molecule type" value="Genomic_DNA"/>
</dbReference>
<dbReference type="EMBL" id="QSAE01000023">
    <property type="protein sequence ID" value="RGW39681.1"/>
    <property type="molecule type" value="Genomic_DNA"/>
</dbReference>
<keyword evidence="2" id="KW-0472">Membrane</keyword>
<proteinExistence type="predicted"/>
<evidence type="ECO:0000256" key="2">
    <source>
        <dbReference type="SAM" id="Phobius"/>
    </source>
</evidence>
<dbReference type="SMART" id="SM00530">
    <property type="entry name" value="HTH_XRE"/>
    <property type="match status" value="1"/>
</dbReference>
<dbReference type="SUPFAM" id="SSF47413">
    <property type="entry name" value="lambda repressor-like DNA-binding domains"/>
    <property type="match status" value="1"/>
</dbReference>
<dbReference type="GO" id="GO:0003677">
    <property type="term" value="F:DNA binding"/>
    <property type="evidence" value="ECO:0007669"/>
    <property type="project" value="UniProtKB-KW"/>
</dbReference>
<comment type="caution">
    <text evidence="4">The sequence shown here is derived from an EMBL/GenBank/DDBJ whole genome shotgun (WGS) entry which is preliminary data.</text>
</comment>
<keyword evidence="2" id="KW-1133">Transmembrane helix</keyword>
<name>A0A2U2EIJ3_9FIRM</name>
<dbReference type="InterPro" id="IPR001387">
    <property type="entry name" value="Cro/C1-type_HTH"/>
</dbReference>
<organism evidence="4 8">
    <name type="scientific">Agathobacter rectalis</name>
    <dbReference type="NCBI Taxonomy" id="39491"/>
    <lineage>
        <taxon>Bacteria</taxon>
        <taxon>Bacillati</taxon>
        <taxon>Bacillota</taxon>
        <taxon>Clostridia</taxon>
        <taxon>Lachnospirales</taxon>
        <taxon>Lachnospiraceae</taxon>
        <taxon>Agathobacter</taxon>
    </lineage>
</organism>
<dbReference type="Proteomes" id="UP000285290">
    <property type="component" value="Unassembled WGS sequence"/>
</dbReference>
<evidence type="ECO:0000313" key="11">
    <source>
        <dbReference type="Proteomes" id="UP000286581"/>
    </source>
</evidence>
<evidence type="ECO:0000313" key="7">
    <source>
        <dbReference type="EMBL" id="RHE34724.1"/>
    </source>
</evidence>
<reference evidence="9 10" key="2">
    <citation type="submission" date="2018-08" db="EMBL/GenBank/DDBJ databases">
        <title>A genome reference for cultivated species of the human gut microbiota.</title>
        <authorList>
            <person name="Zou Y."/>
            <person name="Xue W."/>
            <person name="Luo G."/>
        </authorList>
    </citation>
    <scope>NUCLEOTIDE SEQUENCE [LARGE SCALE GENOMIC DNA]</scope>
    <source>
        <strain evidence="6 11">AF12-8</strain>
        <strain evidence="7 10">AM29-10</strain>
        <strain evidence="5 9">OM08-12AT</strain>
    </source>
</reference>
<evidence type="ECO:0000259" key="3">
    <source>
        <dbReference type="PROSITE" id="PS50943"/>
    </source>
</evidence>
<dbReference type="Proteomes" id="UP000245905">
    <property type="component" value="Unassembled WGS sequence"/>
</dbReference>
<protein>
    <submittedName>
        <fullName evidence="5">Helix-turn-helix domain-containing protein</fullName>
    </submittedName>
    <submittedName>
        <fullName evidence="4">Transcriptional regulator</fullName>
    </submittedName>
</protein>
<gene>
    <name evidence="7" type="ORF">DW753_01005</name>
    <name evidence="6" type="ORF">DWV78_08400</name>
    <name evidence="5" type="ORF">DXC13_08630</name>
    <name evidence="4" type="ORF">LD38_05295</name>
</gene>
<evidence type="ECO:0000313" key="9">
    <source>
        <dbReference type="Proteomes" id="UP000260717"/>
    </source>
</evidence>
<dbReference type="PANTHER" id="PTHR46558:SF13">
    <property type="entry name" value="HTH-TYPE TRANSCRIPTIONAL REGULATOR IMMR"/>
    <property type="match status" value="1"/>
</dbReference>
<evidence type="ECO:0000313" key="6">
    <source>
        <dbReference type="EMBL" id="RGW39681.1"/>
    </source>
</evidence>
<reference evidence="4 8" key="1">
    <citation type="submission" date="2014-09" db="EMBL/GenBank/DDBJ databases">
        <title>Butyrate-producing bacteria isolated from human gut.</title>
        <authorList>
            <person name="Zhang Q."/>
            <person name="Zhao L."/>
        </authorList>
    </citation>
    <scope>NUCLEOTIDE SEQUENCE [LARGE SCALE GENOMIC DNA]</scope>
    <source>
        <strain evidence="4 8">R22</strain>
    </source>
</reference>
<evidence type="ECO:0000256" key="1">
    <source>
        <dbReference type="ARBA" id="ARBA00023125"/>
    </source>
</evidence>
<evidence type="ECO:0000313" key="8">
    <source>
        <dbReference type="Proteomes" id="UP000245905"/>
    </source>
</evidence>
<dbReference type="CDD" id="cd00093">
    <property type="entry name" value="HTH_XRE"/>
    <property type="match status" value="1"/>
</dbReference>
<dbReference type="Gene3D" id="1.10.260.40">
    <property type="entry name" value="lambda repressor-like DNA-binding domains"/>
    <property type="match status" value="1"/>
</dbReference>
<dbReference type="AlphaFoldDB" id="A0A2U2EIJ3"/>
<evidence type="ECO:0000313" key="10">
    <source>
        <dbReference type="Proteomes" id="UP000285290"/>
    </source>
</evidence>
<keyword evidence="1" id="KW-0238">DNA-binding</keyword>
<dbReference type="EMBL" id="JRFS01000009">
    <property type="protein sequence ID" value="PWE84346.1"/>
    <property type="molecule type" value="Genomic_DNA"/>
</dbReference>
<dbReference type="Proteomes" id="UP000286581">
    <property type="component" value="Unassembled WGS sequence"/>
</dbReference>
<dbReference type="Proteomes" id="UP000260717">
    <property type="component" value="Unassembled WGS sequence"/>
</dbReference>
<sequence length="298" mass="33648">MDLIKTGKYIADKRKSLGLTQKQVAEKLGMSDKSVSKWERGICLPDVSVYITLCDMLGISINEFFAGEDIREENYIQKSEDNLIRIAKDSKYKIKNLKRSIIGLALIVLITSFSLGMILVQKCSYPKNYITAVDKEGTEMKTAELLSGVDGAFLFDYHTNEKFQSLTIFISEYHFGKLAAKNKIAELSYEEVESPTEGKIVLVPDFEEFEVKLIVADTSTKYSTTIPILEKVEGREYYGRSATQIEGKVSIQKNSEQGLAAFIYGKDGLSTTPIQNIEQGEIDQQNDYIYFISFQFSE</sequence>
<dbReference type="PANTHER" id="PTHR46558">
    <property type="entry name" value="TRACRIPTIONAL REGULATORY PROTEIN-RELATED-RELATED"/>
    <property type="match status" value="1"/>
</dbReference>
<dbReference type="EMBL" id="QSKC01000001">
    <property type="protein sequence ID" value="RHE34724.1"/>
    <property type="molecule type" value="Genomic_DNA"/>
</dbReference>
<dbReference type="PROSITE" id="PS50943">
    <property type="entry name" value="HTH_CROC1"/>
    <property type="match status" value="1"/>
</dbReference>
<evidence type="ECO:0000313" key="4">
    <source>
        <dbReference type="EMBL" id="PWE84346.1"/>
    </source>
</evidence>
<feature type="transmembrane region" description="Helical" evidence="2">
    <location>
        <begin position="101"/>
        <end position="120"/>
    </location>
</feature>